<name>A0A2I7QM82_9CAUD</name>
<accession>A0A2I7QM82</accession>
<evidence type="ECO:0000313" key="1">
    <source>
        <dbReference type="EMBL" id="AUR82487.1"/>
    </source>
</evidence>
<sequence>MSKMTEEDFKAALPAQMKKNVNTALLDKVNDLIANDDAREEFRDNIIGMSHVLKEGKFKLDSYVNAVRYIGFTMQGKKNQEAYALTFPDKTKKWGQMGKTAKDISAAVSIYNKSKLVNLVREAAMIPAAIYNADVFQEAVNTQAHLMRTAHSEKVRSDAAACLIKELRPPEIQKVELDIAVKEDSAIASLRDTTAQLVAQQRAMLQSQEVSARDIAEQRMVVIEGEFDEIAD</sequence>
<reference evidence="1 2" key="1">
    <citation type="submission" date="2017-11" db="EMBL/GenBank/DDBJ databases">
        <title>A major lineage of nontailed dsDNA viruses as unrecognized killers of marine bacteria.</title>
        <authorList>
            <person name="Kauffman K.M."/>
            <person name="Hussain F.A."/>
            <person name="Yang J."/>
            <person name="Arevalo P."/>
            <person name="Brown J.M."/>
            <person name="Chang W.K."/>
            <person name="VanInsberghe D."/>
            <person name="Elsherbini J."/>
            <person name="Cutler M.B."/>
            <person name="Kelly L."/>
            <person name="Polz M.F."/>
        </authorList>
    </citation>
    <scope>NUCLEOTIDE SEQUENCE [LARGE SCALE GENOMIC DNA]</scope>
</reference>
<dbReference type="EMBL" id="MG592409">
    <property type="protein sequence ID" value="AUR82487.1"/>
    <property type="molecule type" value="Genomic_DNA"/>
</dbReference>
<protein>
    <submittedName>
        <fullName evidence="1">Uncharacterized protein</fullName>
    </submittedName>
</protein>
<proteinExistence type="predicted"/>
<dbReference type="Proteomes" id="UP000269377">
    <property type="component" value="Segment"/>
</dbReference>
<evidence type="ECO:0000313" key="2">
    <source>
        <dbReference type="Proteomes" id="UP000269377"/>
    </source>
</evidence>
<gene>
    <name evidence="1" type="ORF">NVP1025O_004</name>
</gene>
<organism evidence="1 2">
    <name type="scientific">Vibrio phage 1.025.O._10N.222.46.B6</name>
    <dbReference type="NCBI Taxonomy" id="1881420"/>
    <lineage>
        <taxon>Viruses</taxon>
        <taxon>Duplodnaviria</taxon>
        <taxon>Heunggongvirae</taxon>
        <taxon>Uroviricota</taxon>
        <taxon>Caudoviricetes</taxon>
        <taxon>Schitoviridae</taxon>
        <taxon>Pontosvirinae</taxon>
        <taxon>Nahantvirus</taxon>
        <taxon>Nahantvirus 49C7</taxon>
    </lineage>
</organism>